<organism evidence="1 2">
    <name type="scientific">Eleusine coracana subsp. coracana</name>
    <dbReference type="NCBI Taxonomy" id="191504"/>
    <lineage>
        <taxon>Eukaryota</taxon>
        <taxon>Viridiplantae</taxon>
        <taxon>Streptophyta</taxon>
        <taxon>Embryophyta</taxon>
        <taxon>Tracheophyta</taxon>
        <taxon>Spermatophyta</taxon>
        <taxon>Magnoliopsida</taxon>
        <taxon>Liliopsida</taxon>
        <taxon>Poales</taxon>
        <taxon>Poaceae</taxon>
        <taxon>PACMAD clade</taxon>
        <taxon>Chloridoideae</taxon>
        <taxon>Cynodonteae</taxon>
        <taxon>Eleusininae</taxon>
        <taxon>Eleusine</taxon>
    </lineage>
</organism>
<dbReference type="EMBL" id="BQKI01000018">
    <property type="protein sequence ID" value="GJN11239.1"/>
    <property type="molecule type" value="Genomic_DNA"/>
</dbReference>
<evidence type="ECO:0000313" key="1">
    <source>
        <dbReference type="EMBL" id="GJN11239.1"/>
    </source>
</evidence>
<protein>
    <submittedName>
        <fullName evidence="1">Uncharacterized protein</fullName>
    </submittedName>
</protein>
<gene>
    <name evidence="1" type="primary">ga29413</name>
    <name evidence="1" type="ORF">PR202_ga29413</name>
</gene>
<dbReference type="AlphaFoldDB" id="A0AAV5DLJ8"/>
<sequence>MKYRPPLNGKRNTVRPPPPWTLPFPSVFAAIQGVRCFSALSVQTDLKVSMLLRKNKDRMFYPQKMRSSGFMSWASTRTTARLERDGLWGTASSSAAYG</sequence>
<evidence type="ECO:0000313" key="2">
    <source>
        <dbReference type="Proteomes" id="UP001054889"/>
    </source>
</evidence>
<reference evidence="1" key="1">
    <citation type="journal article" date="2018" name="DNA Res.">
        <title>Multiple hybrid de novo genome assembly of finger millet, an orphan allotetraploid crop.</title>
        <authorList>
            <person name="Hatakeyama M."/>
            <person name="Aluri S."/>
            <person name="Balachadran M.T."/>
            <person name="Sivarajan S.R."/>
            <person name="Patrignani A."/>
            <person name="Gruter S."/>
            <person name="Poveda L."/>
            <person name="Shimizu-Inatsugi R."/>
            <person name="Baeten J."/>
            <person name="Francoijs K.J."/>
            <person name="Nataraja K.N."/>
            <person name="Reddy Y.A.N."/>
            <person name="Phadnis S."/>
            <person name="Ravikumar R.L."/>
            <person name="Schlapbach R."/>
            <person name="Sreeman S.M."/>
            <person name="Shimizu K.K."/>
        </authorList>
    </citation>
    <scope>NUCLEOTIDE SEQUENCE</scope>
</reference>
<accession>A0AAV5DLJ8</accession>
<keyword evidence="2" id="KW-1185">Reference proteome</keyword>
<name>A0AAV5DLJ8_ELECO</name>
<dbReference type="Proteomes" id="UP001054889">
    <property type="component" value="Unassembled WGS sequence"/>
</dbReference>
<proteinExistence type="predicted"/>
<reference evidence="1" key="2">
    <citation type="submission" date="2021-12" db="EMBL/GenBank/DDBJ databases">
        <title>Resequencing data analysis of finger millet.</title>
        <authorList>
            <person name="Hatakeyama M."/>
            <person name="Aluri S."/>
            <person name="Balachadran M.T."/>
            <person name="Sivarajan S.R."/>
            <person name="Poveda L."/>
            <person name="Shimizu-Inatsugi R."/>
            <person name="Schlapbach R."/>
            <person name="Sreeman S.M."/>
            <person name="Shimizu K.K."/>
        </authorList>
    </citation>
    <scope>NUCLEOTIDE SEQUENCE</scope>
</reference>
<comment type="caution">
    <text evidence="1">The sequence shown here is derived from an EMBL/GenBank/DDBJ whole genome shotgun (WGS) entry which is preliminary data.</text>
</comment>